<evidence type="ECO:0000313" key="2">
    <source>
        <dbReference type="EMBL" id="KAG6511329.1"/>
    </source>
</evidence>
<reference evidence="2 3" key="1">
    <citation type="submission" date="2020-08" db="EMBL/GenBank/DDBJ databases">
        <title>Plant Genome Project.</title>
        <authorList>
            <person name="Zhang R.-G."/>
        </authorList>
    </citation>
    <scope>NUCLEOTIDE SEQUENCE [LARGE SCALE GENOMIC DNA]</scope>
    <source>
        <tissue evidence="2">Rhizome</tissue>
    </source>
</reference>
<comment type="caution">
    <text evidence="2">The sequence shown here is derived from an EMBL/GenBank/DDBJ whole genome shotgun (WGS) entry which is preliminary data.</text>
</comment>
<name>A0A8J5GXJ5_ZINOF</name>
<dbReference type="EMBL" id="JACMSC010000008">
    <property type="protein sequence ID" value="KAG6511329.1"/>
    <property type="molecule type" value="Genomic_DNA"/>
</dbReference>
<evidence type="ECO:0000256" key="1">
    <source>
        <dbReference type="SAM" id="Coils"/>
    </source>
</evidence>
<dbReference type="InterPro" id="IPR043128">
    <property type="entry name" value="Rev_trsase/Diguanyl_cyclase"/>
</dbReference>
<accession>A0A8J5GXJ5</accession>
<organism evidence="2 3">
    <name type="scientific">Zingiber officinale</name>
    <name type="common">Ginger</name>
    <name type="synonym">Amomum zingiber</name>
    <dbReference type="NCBI Taxonomy" id="94328"/>
    <lineage>
        <taxon>Eukaryota</taxon>
        <taxon>Viridiplantae</taxon>
        <taxon>Streptophyta</taxon>
        <taxon>Embryophyta</taxon>
        <taxon>Tracheophyta</taxon>
        <taxon>Spermatophyta</taxon>
        <taxon>Magnoliopsida</taxon>
        <taxon>Liliopsida</taxon>
        <taxon>Zingiberales</taxon>
        <taxon>Zingiberaceae</taxon>
        <taxon>Zingiber</taxon>
    </lineage>
</organism>
<dbReference type="Gene3D" id="3.30.70.270">
    <property type="match status" value="1"/>
</dbReference>
<protein>
    <submittedName>
        <fullName evidence="2">Uncharacterized protein</fullName>
    </submittedName>
</protein>
<dbReference type="SUPFAM" id="SSF56672">
    <property type="entry name" value="DNA/RNA polymerases"/>
    <property type="match status" value="1"/>
</dbReference>
<proteinExistence type="predicted"/>
<feature type="coiled-coil region" evidence="1">
    <location>
        <begin position="84"/>
        <end position="118"/>
    </location>
</feature>
<keyword evidence="3" id="KW-1185">Reference proteome</keyword>
<keyword evidence="1" id="KW-0175">Coiled coil</keyword>
<gene>
    <name evidence="2" type="ORF">ZIOFF_029389</name>
</gene>
<dbReference type="Proteomes" id="UP000734854">
    <property type="component" value="Unassembled WGS sequence"/>
</dbReference>
<evidence type="ECO:0000313" key="3">
    <source>
        <dbReference type="Proteomes" id="UP000734854"/>
    </source>
</evidence>
<dbReference type="AlphaFoldDB" id="A0A8J5GXJ5"/>
<dbReference type="InterPro" id="IPR043502">
    <property type="entry name" value="DNA/RNA_pol_sf"/>
</dbReference>
<sequence length="153" mass="17942">MRSWLGLLNYARNYIPNLGKLLNPLYAKTSPQEDKRLNKQDWALIRLIKEKVQKLPDLEIPSEQCFMILEVDGCMMDETTKANYELTKLEVAQEKEKIKALEAETEKLKELKADEEGRWEQKKKEFLKSAEVYDIIEVRTGFMFSYAYKGAVK</sequence>